<dbReference type="SUPFAM" id="SSF56399">
    <property type="entry name" value="ADP-ribosylation"/>
    <property type="match status" value="1"/>
</dbReference>
<dbReference type="GO" id="GO:0016779">
    <property type="term" value="F:nucleotidyltransferase activity"/>
    <property type="evidence" value="ECO:0007669"/>
    <property type="project" value="UniProtKB-KW"/>
</dbReference>
<dbReference type="InterPro" id="IPR008893">
    <property type="entry name" value="WGR_domain"/>
</dbReference>
<evidence type="ECO:0000259" key="15">
    <source>
        <dbReference type="PROSITE" id="PS51977"/>
    </source>
</evidence>
<evidence type="ECO:0000256" key="9">
    <source>
        <dbReference type="ARBA" id="ARBA00024945"/>
    </source>
</evidence>
<dbReference type="PANTHER" id="PTHR10459:SF66">
    <property type="entry name" value="PROTEIN MONO-ADP-RIBOSYLTRANSFERASE PARP3"/>
    <property type="match status" value="1"/>
</dbReference>
<sequence>MKGKPPPSASKPVGDVDPAAGKPGFASSHAVIDHEGEPCDVKLSYLDLSKNMDKYYVLQALEDMTTGETLCYGRWGKTGRCGSAMVWEAPTADDAVAWFRKKFRAKTGVAWEDRASHPQPKPNKYSHLIGVPGGPGPAAASQAAGGASSSASSNNFAAGATARMETQIPPGTGFWKYWVDDGVDGKATGWYPYDLEAAGKVEDLFAEWIHNPQLKLDSRVVASGQFEYRVELKAMTQQNVVHSNRKVRKIRRVVNKDLLASQAVVSVAPQAGAAPLQGLPGAALAAAVVDDCDAMLNQANITANANKFYVVQLLRDTTEPSTYYVFTRWGRVGDQAKKGTQRLFGPFNRADAETLFKGRFLEKTGIPWAARANATPKAGLYELVEIDLTAKPKAGPAASTTVPAVAIQYPPSQLAAPTQELIELIFDMDMFKEAMADLSFDVEQCPLGNLTQGQVARGQAILDQLQDAIKQQADVDELVALSSKFYQIIPHSFPRNKRPTVIANQAMVNAKVDLCNVLSDVEVAQGMLDESAQNETALAPLNPLDERYQTLRADLRLLDEAGEEYCLVKQYAQATGGLELLQVWAVERSGEDSRFAAHAALDNRRLLWHGTNIAVVAAVLRKGLRIMPHSGGRVGKGIYLASENSKSAGYVTSARRNGNYVCAMFLAEAALGKEYSLLRDDSSLRAPPSGFDSVVARGRTEPDPAKDAVLALDGRSVIVPQGKPIPMPAYGSSSFSQSEYLLYQESQQRIRYIATFKFSSRGSWH</sequence>
<evidence type="ECO:0000256" key="3">
    <source>
        <dbReference type="ARBA" id="ARBA00004123"/>
    </source>
</evidence>
<evidence type="ECO:0000256" key="4">
    <source>
        <dbReference type="ARBA" id="ARBA00022676"/>
    </source>
</evidence>
<dbReference type="Gene3D" id="1.20.142.10">
    <property type="entry name" value="Poly(ADP-ribose) polymerase, regulatory domain"/>
    <property type="match status" value="1"/>
</dbReference>
<dbReference type="GO" id="GO:1990404">
    <property type="term" value="F:NAD+-protein mono-ADP-ribosyltransferase activity"/>
    <property type="evidence" value="ECO:0007669"/>
    <property type="project" value="TreeGrafter"/>
</dbReference>
<keyword evidence="6" id="KW-0548">Nucleotidyltransferase</keyword>
<accession>A0AAW1Q0I0</accession>
<dbReference type="InterPro" id="IPR004170">
    <property type="entry name" value="WWE_dom"/>
</dbReference>
<evidence type="ECO:0000313" key="16">
    <source>
        <dbReference type="EMBL" id="KAK9814186.1"/>
    </source>
</evidence>
<feature type="domain" description="WGR" evidence="15">
    <location>
        <begin position="27"/>
        <end position="125"/>
    </location>
</feature>
<comment type="function">
    <text evidence="9">Involved in the base excision repair (BER) pathway, by catalyzing the poly(ADP-ribosyl)ation of a limited number of acceptor proteins involved in chromatin architecture and in DNA metabolism. This modification follows DNA damages and appears as an obligatory step in a detection/signaling pathway leading to the reparation of DNA strand breaks.</text>
</comment>
<proteinExistence type="predicted"/>
<feature type="region of interest" description="Disordered" evidence="11">
    <location>
        <begin position="1"/>
        <end position="31"/>
    </location>
</feature>
<dbReference type="GO" id="GO:0070212">
    <property type="term" value="P:protein poly-ADP-ribosylation"/>
    <property type="evidence" value="ECO:0007669"/>
    <property type="project" value="TreeGrafter"/>
</dbReference>
<evidence type="ECO:0000256" key="11">
    <source>
        <dbReference type="SAM" id="MobiDB-lite"/>
    </source>
</evidence>
<feature type="compositionally biased region" description="Low complexity" evidence="11">
    <location>
        <begin position="137"/>
        <end position="154"/>
    </location>
</feature>
<dbReference type="InterPro" id="IPR004102">
    <property type="entry name" value="Poly(ADP-ribose)pol_reg_dom"/>
</dbReference>
<dbReference type="Pfam" id="PF02877">
    <property type="entry name" value="PARP_reg"/>
    <property type="match status" value="1"/>
</dbReference>
<dbReference type="PROSITE" id="PS51059">
    <property type="entry name" value="PARP_CATALYTIC"/>
    <property type="match status" value="1"/>
</dbReference>
<dbReference type="SUPFAM" id="SSF47587">
    <property type="entry name" value="Domain of poly(ADP-ribose) polymerase"/>
    <property type="match status" value="1"/>
</dbReference>
<evidence type="ECO:0000256" key="1">
    <source>
        <dbReference type="ARBA" id="ARBA00000438"/>
    </source>
</evidence>
<dbReference type="InterPro" id="IPR036616">
    <property type="entry name" value="Poly(ADP-ribose)pol_reg_dom_sf"/>
</dbReference>
<evidence type="ECO:0000256" key="6">
    <source>
        <dbReference type="ARBA" id="ARBA00022695"/>
    </source>
</evidence>
<dbReference type="InterPro" id="IPR012317">
    <property type="entry name" value="Poly(ADP-ribose)pol_cat_dom"/>
</dbReference>
<comment type="catalytic activity">
    <reaction evidence="1">
        <text>L-aspartyl-[protein] + NAD(+) = 4-O-(ADP-D-ribosyl)-L-aspartyl-[protein] + nicotinamide</text>
        <dbReference type="Rhea" id="RHEA:54424"/>
        <dbReference type="Rhea" id="RHEA-COMP:9867"/>
        <dbReference type="Rhea" id="RHEA-COMP:13832"/>
        <dbReference type="ChEBI" id="CHEBI:17154"/>
        <dbReference type="ChEBI" id="CHEBI:29961"/>
        <dbReference type="ChEBI" id="CHEBI:57540"/>
        <dbReference type="ChEBI" id="CHEBI:138102"/>
    </reaction>
</comment>
<dbReference type="Gene3D" id="3.30.720.50">
    <property type="match status" value="1"/>
</dbReference>
<evidence type="ECO:0000256" key="8">
    <source>
        <dbReference type="ARBA" id="ARBA00023242"/>
    </source>
</evidence>
<evidence type="ECO:0000256" key="7">
    <source>
        <dbReference type="ARBA" id="ARBA00023027"/>
    </source>
</evidence>
<dbReference type="InterPro" id="IPR050800">
    <property type="entry name" value="ARTD/PARP"/>
</dbReference>
<dbReference type="EC" id="2.4.2.-" evidence="10"/>
<evidence type="ECO:0000256" key="10">
    <source>
        <dbReference type="RuleBase" id="RU362114"/>
    </source>
</evidence>
<protein>
    <recommendedName>
        <fullName evidence="10">Poly [ADP-ribose] polymerase</fullName>
        <shortName evidence="10">PARP</shortName>
        <ecNumber evidence="10">2.4.2.-</ecNumber>
    </recommendedName>
</protein>
<feature type="region of interest" description="Disordered" evidence="11">
    <location>
        <begin position="131"/>
        <end position="154"/>
    </location>
</feature>
<dbReference type="Pfam" id="PF02825">
    <property type="entry name" value="WWE"/>
    <property type="match status" value="1"/>
</dbReference>
<dbReference type="InterPro" id="IPR037197">
    <property type="entry name" value="WWE_dom_sf"/>
</dbReference>
<comment type="caution">
    <text evidence="16">The sequence shown here is derived from an EMBL/GenBank/DDBJ whole genome shotgun (WGS) entry which is preliminary data.</text>
</comment>
<evidence type="ECO:0000313" key="17">
    <source>
        <dbReference type="Proteomes" id="UP001489004"/>
    </source>
</evidence>
<feature type="domain" description="WGR" evidence="15">
    <location>
        <begin position="285"/>
        <end position="381"/>
    </location>
</feature>
<gene>
    <name evidence="16" type="ORF">WJX72_001934</name>
</gene>
<dbReference type="GO" id="GO:0006302">
    <property type="term" value="P:double-strand break repair"/>
    <property type="evidence" value="ECO:0007669"/>
    <property type="project" value="TreeGrafter"/>
</dbReference>
<dbReference type="PANTHER" id="PTHR10459">
    <property type="entry name" value="DNA LIGASE"/>
    <property type="match status" value="1"/>
</dbReference>
<dbReference type="SUPFAM" id="SSF142921">
    <property type="entry name" value="WGR domain-like"/>
    <property type="match status" value="2"/>
</dbReference>
<keyword evidence="7 10" id="KW-0520">NAD</keyword>
<dbReference type="GO" id="GO:0005730">
    <property type="term" value="C:nucleolus"/>
    <property type="evidence" value="ECO:0007669"/>
    <property type="project" value="TreeGrafter"/>
</dbReference>
<dbReference type="Pfam" id="PF05406">
    <property type="entry name" value="WGR"/>
    <property type="match status" value="2"/>
</dbReference>
<evidence type="ECO:0000259" key="14">
    <source>
        <dbReference type="PROSITE" id="PS51060"/>
    </source>
</evidence>
<evidence type="ECO:0000256" key="5">
    <source>
        <dbReference type="ARBA" id="ARBA00022679"/>
    </source>
</evidence>
<feature type="domain" description="WWE" evidence="12">
    <location>
        <begin position="161"/>
        <end position="252"/>
    </location>
</feature>
<comment type="catalytic activity">
    <reaction evidence="2">
        <text>L-glutamyl-[protein] + NAD(+) = 5-O-(ADP-D-ribosyl)-L-glutamyl-[protein] + nicotinamide</text>
        <dbReference type="Rhea" id="RHEA:58224"/>
        <dbReference type="Rhea" id="RHEA-COMP:10208"/>
        <dbReference type="Rhea" id="RHEA-COMP:15089"/>
        <dbReference type="ChEBI" id="CHEBI:17154"/>
        <dbReference type="ChEBI" id="CHEBI:29973"/>
        <dbReference type="ChEBI" id="CHEBI:57540"/>
        <dbReference type="ChEBI" id="CHEBI:142540"/>
    </reaction>
</comment>
<keyword evidence="4 10" id="KW-0328">Glycosyltransferase</keyword>
<dbReference type="Pfam" id="PF00644">
    <property type="entry name" value="PARP"/>
    <property type="match status" value="1"/>
</dbReference>
<name>A0AAW1Q0I0_9CHLO</name>
<dbReference type="CDD" id="cd01437">
    <property type="entry name" value="parp_like"/>
    <property type="match status" value="1"/>
</dbReference>
<dbReference type="Proteomes" id="UP001489004">
    <property type="component" value="Unassembled WGS sequence"/>
</dbReference>
<dbReference type="SMART" id="SM00773">
    <property type="entry name" value="WGR"/>
    <property type="match status" value="2"/>
</dbReference>
<feature type="domain" description="PARP catalytic" evidence="13">
    <location>
        <begin position="542"/>
        <end position="765"/>
    </location>
</feature>
<dbReference type="PROSITE" id="PS51060">
    <property type="entry name" value="PARP_ALPHA_HD"/>
    <property type="match status" value="1"/>
</dbReference>
<dbReference type="SUPFAM" id="SSF117839">
    <property type="entry name" value="WWE domain"/>
    <property type="match status" value="1"/>
</dbReference>
<dbReference type="InterPro" id="IPR036930">
    <property type="entry name" value="WGR_dom_sf"/>
</dbReference>
<reference evidence="16 17" key="1">
    <citation type="journal article" date="2024" name="Nat. Commun.">
        <title>Phylogenomics reveals the evolutionary origins of lichenization in chlorophyte algae.</title>
        <authorList>
            <person name="Puginier C."/>
            <person name="Libourel C."/>
            <person name="Otte J."/>
            <person name="Skaloud P."/>
            <person name="Haon M."/>
            <person name="Grisel S."/>
            <person name="Petersen M."/>
            <person name="Berrin J.G."/>
            <person name="Delaux P.M."/>
            <person name="Dal Grande F."/>
            <person name="Keller J."/>
        </authorList>
    </citation>
    <scope>NUCLEOTIDE SEQUENCE [LARGE SCALE GENOMIC DNA]</scope>
    <source>
        <strain evidence="16 17">SAG 2043</strain>
    </source>
</reference>
<evidence type="ECO:0000259" key="13">
    <source>
        <dbReference type="PROSITE" id="PS51059"/>
    </source>
</evidence>
<organism evidence="16 17">
    <name type="scientific">[Myrmecia] bisecta</name>
    <dbReference type="NCBI Taxonomy" id="41462"/>
    <lineage>
        <taxon>Eukaryota</taxon>
        <taxon>Viridiplantae</taxon>
        <taxon>Chlorophyta</taxon>
        <taxon>core chlorophytes</taxon>
        <taxon>Trebouxiophyceae</taxon>
        <taxon>Trebouxiales</taxon>
        <taxon>Trebouxiaceae</taxon>
        <taxon>Myrmecia</taxon>
    </lineage>
</organism>
<keyword evidence="8" id="KW-0539">Nucleus</keyword>
<dbReference type="AlphaFoldDB" id="A0AAW1Q0I0"/>
<dbReference type="PROSITE" id="PS50918">
    <property type="entry name" value="WWE"/>
    <property type="match status" value="1"/>
</dbReference>
<dbReference type="GO" id="GO:0003950">
    <property type="term" value="F:NAD+ poly-ADP-ribosyltransferase activity"/>
    <property type="evidence" value="ECO:0007669"/>
    <property type="project" value="UniProtKB-UniRule"/>
</dbReference>
<dbReference type="EMBL" id="JALJOR010000007">
    <property type="protein sequence ID" value="KAK9814186.1"/>
    <property type="molecule type" value="Genomic_DNA"/>
</dbReference>
<evidence type="ECO:0000259" key="12">
    <source>
        <dbReference type="PROSITE" id="PS50918"/>
    </source>
</evidence>
<feature type="domain" description="PARP alpha-helical" evidence="14">
    <location>
        <begin position="411"/>
        <end position="529"/>
    </location>
</feature>
<evidence type="ECO:0000256" key="2">
    <source>
        <dbReference type="ARBA" id="ARBA00000459"/>
    </source>
</evidence>
<keyword evidence="17" id="KW-1185">Reference proteome</keyword>
<comment type="subcellular location">
    <subcellularLocation>
        <location evidence="3">Nucleus</location>
    </subcellularLocation>
</comment>
<dbReference type="PROSITE" id="PS51977">
    <property type="entry name" value="WGR"/>
    <property type="match status" value="2"/>
</dbReference>
<dbReference type="Gene3D" id="3.90.228.10">
    <property type="match status" value="1"/>
</dbReference>
<keyword evidence="5 10" id="KW-0808">Transferase</keyword>